<gene>
    <name evidence="1" type="ORF">DRJ04_07705</name>
</gene>
<dbReference type="Proteomes" id="UP000280417">
    <property type="component" value="Unassembled WGS sequence"/>
</dbReference>
<proteinExistence type="predicted"/>
<feature type="non-terminal residue" evidence="1">
    <location>
        <position position="1"/>
    </location>
</feature>
<comment type="caution">
    <text evidence="1">The sequence shown here is derived from an EMBL/GenBank/DDBJ whole genome shotgun (WGS) entry which is preliminary data.</text>
</comment>
<organism evidence="1 2">
    <name type="scientific">Aerophobetes bacterium</name>
    <dbReference type="NCBI Taxonomy" id="2030807"/>
    <lineage>
        <taxon>Bacteria</taxon>
        <taxon>Candidatus Aerophobota</taxon>
    </lineage>
</organism>
<accession>A0A662D9S7</accession>
<name>A0A662D9S7_UNCAE</name>
<evidence type="ECO:0000313" key="1">
    <source>
        <dbReference type="EMBL" id="RLE11608.1"/>
    </source>
</evidence>
<dbReference type="EMBL" id="QMQA01000235">
    <property type="protein sequence ID" value="RLE11608.1"/>
    <property type="molecule type" value="Genomic_DNA"/>
</dbReference>
<reference evidence="1 2" key="1">
    <citation type="submission" date="2018-06" db="EMBL/GenBank/DDBJ databases">
        <title>Extensive metabolic versatility and redundancy in microbially diverse, dynamic hydrothermal sediments.</title>
        <authorList>
            <person name="Dombrowski N."/>
            <person name="Teske A."/>
            <person name="Baker B.J."/>
        </authorList>
    </citation>
    <scope>NUCLEOTIDE SEQUENCE [LARGE SCALE GENOMIC DNA]</scope>
    <source>
        <strain evidence="1">B3_G15</strain>
    </source>
</reference>
<sequence>IKRRSYIKKDLWARFFYASAIFSKANDVIDPVVTVWYGRVLDFIKEVENADAQRAEEVVMEGVDSFKLYREEFEEKYG</sequence>
<evidence type="ECO:0000313" key="2">
    <source>
        <dbReference type="Proteomes" id="UP000280417"/>
    </source>
</evidence>
<protein>
    <recommendedName>
        <fullName evidence="3">ATPase</fullName>
    </recommendedName>
</protein>
<dbReference type="AlphaFoldDB" id="A0A662D9S7"/>
<evidence type="ECO:0008006" key="3">
    <source>
        <dbReference type="Google" id="ProtNLM"/>
    </source>
</evidence>